<dbReference type="AlphaFoldDB" id="A0A7C8HEH7"/>
<dbReference type="InterPro" id="IPR053281">
    <property type="entry name" value="Double_zinc_ribbon"/>
</dbReference>
<evidence type="ECO:0000313" key="3">
    <source>
        <dbReference type="Proteomes" id="UP000483018"/>
    </source>
</evidence>
<sequence length="124" mass="14453">MFFIGVFGIEQKQQEISDRRNIICPSCEALGSYRLIKVYDYFHIFFIPLFKWNIRYYVKTACCQKIFEINSDLGKRIEGGELVELKSSDLKSLGDTDMSNICHYCGTTVDPRYRFCPYCGNSLK</sequence>
<dbReference type="Proteomes" id="UP000483018">
    <property type="component" value="Unassembled WGS sequence"/>
</dbReference>
<dbReference type="RefSeq" id="WP_158740350.1">
    <property type="nucleotide sequence ID" value="NZ_JAFBEP010000008.1"/>
</dbReference>
<accession>A0A7C8HEH7</accession>
<dbReference type="PANTHER" id="PTHR36718">
    <property type="entry name" value="OS05G0435400 PROTEIN"/>
    <property type="match status" value="1"/>
</dbReference>
<proteinExistence type="predicted"/>
<evidence type="ECO:0000313" key="2">
    <source>
        <dbReference type="EMBL" id="KAE9634068.1"/>
    </source>
</evidence>
<evidence type="ECO:0000259" key="1">
    <source>
        <dbReference type="Pfam" id="PF17032"/>
    </source>
</evidence>
<dbReference type="OrthoDB" id="4377018at2"/>
<feature type="domain" description="Zinc-ribbon 15" evidence="1">
    <location>
        <begin position="22"/>
        <end position="120"/>
    </location>
</feature>
<reference evidence="2 3" key="1">
    <citation type="submission" date="2019-12" db="EMBL/GenBank/DDBJ databases">
        <title>Defluviitalea raffinosedens, isolated from a biogas fermenter, genome sequencing and characterization.</title>
        <authorList>
            <person name="Rettenmaier R."/>
            <person name="Schneider M."/>
            <person name="Neuhaus K."/>
            <person name="Liebl W."/>
            <person name="Zverlov V."/>
        </authorList>
    </citation>
    <scope>NUCLEOTIDE SEQUENCE [LARGE SCALE GENOMIC DNA]</scope>
    <source>
        <strain evidence="2 3">249c-K6</strain>
    </source>
</reference>
<dbReference type="Pfam" id="PF17032">
    <property type="entry name" value="Zn_ribbon_15"/>
    <property type="match status" value="1"/>
</dbReference>
<gene>
    <name evidence="2" type="ORF">GND95_08065</name>
</gene>
<name>A0A7C8HEH7_9FIRM</name>
<dbReference type="PANTHER" id="PTHR36718:SF1">
    <property type="entry name" value="DOUBLE ZINC RIBBON PROTEIN MJ0416"/>
    <property type="match status" value="1"/>
</dbReference>
<organism evidence="2 3">
    <name type="scientific">Defluviitalea raffinosedens</name>
    <dbReference type="NCBI Taxonomy" id="1450156"/>
    <lineage>
        <taxon>Bacteria</taxon>
        <taxon>Bacillati</taxon>
        <taxon>Bacillota</taxon>
        <taxon>Clostridia</taxon>
        <taxon>Lachnospirales</taxon>
        <taxon>Defluviitaleaceae</taxon>
        <taxon>Defluviitalea</taxon>
    </lineage>
</organism>
<protein>
    <submittedName>
        <fullName evidence="2">Zinc-ribbon domain-containing protein</fullName>
    </submittedName>
</protein>
<keyword evidence="3" id="KW-1185">Reference proteome</keyword>
<comment type="caution">
    <text evidence="2">The sequence shown here is derived from an EMBL/GenBank/DDBJ whole genome shotgun (WGS) entry which is preliminary data.</text>
</comment>
<dbReference type="EMBL" id="WSLF01000006">
    <property type="protein sequence ID" value="KAE9634068.1"/>
    <property type="molecule type" value="Genomic_DNA"/>
</dbReference>
<dbReference type="InterPro" id="IPR031493">
    <property type="entry name" value="Zinc_ribbon_15"/>
</dbReference>